<accession>A0ABS2XV21</accession>
<evidence type="ECO:0000256" key="13">
    <source>
        <dbReference type="SAM" id="MobiDB-lite"/>
    </source>
</evidence>
<evidence type="ECO:0000256" key="5">
    <source>
        <dbReference type="ARBA" id="ARBA00022846"/>
    </source>
</evidence>
<evidence type="ECO:0000256" key="9">
    <source>
        <dbReference type="ARBA" id="ARBA00023273"/>
    </source>
</evidence>
<dbReference type="Proteomes" id="UP001166093">
    <property type="component" value="Unassembled WGS sequence"/>
</dbReference>
<comment type="subunit">
    <text evidence="3">Component of the nexin-dynein regulatory complex (N-DRC).</text>
</comment>
<keyword evidence="6 12" id="KW-0175">Coiled coil</keyword>
<comment type="function">
    <text evidence="1">Component of the nexin-dynein regulatory complex (N-DRC), a key regulator of ciliary/flagellar motility which maintains the alignment and integrity of the distal axoneme and regulates microtubule sliding in motile axonemes.</text>
</comment>
<feature type="coiled-coil region" evidence="12">
    <location>
        <begin position="50"/>
        <end position="88"/>
    </location>
</feature>
<feature type="non-terminal residue" evidence="14">
    <location>
        <position position="208"/>
    </location>
</feature>
<feature type="compositionally biased region" description="Basic residues" evidence="13">
    <location>
        <begin position="1"/>
        <end position="18"/>
    </location>
</feature>
<evidence type="ECO:0000256" key="4">
    <source>
        <dbReference type="ARBA" id="ARBA00022490"/>
    </source>
</evidence>
<dbReference type="EMBL" id="JAAWVQ010077665">
    <property type="protein sequence ID" value="MBN3278187.1"/>
    <property type="molecule type" value="Genomic_DNA"/>
</dbReference>
<feature type="non-terminal residue" evidence="14">
    <location>
        <position position="1"/>
    </location>
</feature>
<proteinExistence type="inferred from homology"/>
<evidence type="ECO:0000256" key="10">
    <source>
        <dbReference type="ARBA" id="ARBA00044754"/>
    </source>
</evidence>
<keyword evidence="7" id="KW-0969">Cilium</keyword>
<comment type="caution">
    <text evidence="14">The sequence shown here is derived from an EMBL/GenBank/DDBJ whole genome shotgun (WGS) entry which is preliminary data.</text>
</comment>
<protein>
    <recommendedName>
        <fullName evidence="11">Dynein regulatory complex protein 12</fullName>
    </recommendedName>
</protein>
<dbReference type="InterPro" id="IPR033585">
    <property type="entry name" value="DRC12-like"/>
</dbReference>
<comment type="subcellular location">
    <subcellularLocation>
        <location evidence="2">Cytoplasm</location>
        <location evidence="2">Cytoskeleton</location>
        <location evidence="2">Flagellum axoneme</location>
    </subcellularLocation>
</comment>
<keyword evidence="4" id="KW-0963">Cytoplasm</keyword>
<evidence type="ECO:0000256" key="12">
    <source>
        <dbReference type="SAM" id="Coils"/>
    </source>
</evidence>
<comment type="similarity">
    <text evidence="10">Belongs to the DRC12 family.</text>
</comment>
<dbReference type="PANTHER" id="PTHR28656:SF1">
    <property type="entry name" value="COILED-COIL DOMAIN-CONTAINING PROTEIN 153"/>
    <property type="match status" value="1"/>
</dbReference>
<keyword evidence="15" id="KW-1185">Reference proteome</keyword>
<evidence type="ECO:0000256" key="7">
    <source>
        <dbReference type="ARBA" id="ARBA00023069"/>
    </source>
</evidence>
<feature type="region of interest" description="Disordered" evidence="13">
    <location>
        <begin position="1"/>
        <end position="25"/>
    </location>
</feature>
<name>A0ABS2XV21_POLSP</name>
<evidence type="ECO:0000256" key="11">
    <source>
        <dbReference type="ARBA" id="ARBA00044800"/>
    </source>
</evidence>
<dbReference type="PANTHER" id="PTHR28656">
    <property type="entry name" value="COILED-COIL DOMAIN-CONTAINING PROTEIN 153"/>
    <property type="match status" value="1"/>
</dbReference>
<evidence type="ECO:0000313" key="15">
    <source>
        <dbReference type="Proteomes" id="UP001166093"/>
    </source>
</evidence>
<evidence type="ECO:0000256" key="3">
    <source>
        <dbReference type="ARBA" id="ARBA00011248"/>
    </source>
</evidence>
<keyword evidence="8" id="KW-0206">Cytoskeleton</keyword>
<evidence type="ECO:0000256" key="6">
    <source>
        <dbReference type="ARBA" id="ARBA00023054"/>
    </source>
</evidence>
<sequence length="208" mass="23541">MPPKKKGKAKGKKGKKKKTFDDNGLQEKYKRSTLDVAVLKQHLALRRDVVRQAQACSHNLKSRLAVLEQELDEEREDKKDINADLTRQYKTMQMETGLCASRTCSASERRSSAQCRRRTPPSQSCRARSTTWRQTMRGSCMTLLTASCPAWLSPNCAGWMRAPHCTLTTRRGWQTLGSTRWTSDPSLTSAWAPGSQVTWGRQHNTCNP</sequence>
<gene>
    <name evidence="14" type="primary">Ccdc153</name>
    <name evidence="14" type="ORF">GTO93_0012593</name>
</gene>
<keyword evidence="5" id="KW-0282">Flagellum</keyword>
<reference evidence="14" key="1">
    <citation type="journal article" date="2021" name="Cell">
        <title>Tracing the genetic footprints of vertebrate landing in non-teleost ray-finned fishes.</title>
        <authorList>
            <person name="Bi X."/>
            <person name="Wang K."/>
            <person name="Yang L."/>
            <person name="Pan H."/>
            <person name="Jiang H."/>
            <person name="Wei Q."/>
            <person name="Fang M."/>
            <person name="Yu H."/>
            <person name="Zhu C."/>
            <person name="Cai Y."/>
            <person name="He Y."/>
            <person name="Gan X."/>
            <person name="Zeng H."/>
            <person name="Yu D."/>
            <person name="Zhu Y."/>
            <person name="Jiang H."/>
            <person name="Qiu Q."/>
            <person name="Yang H."/>
            <person name="Zhang Y.E."/>
            <person name="Wang W."/>
            <person name="Zhu M."/>
            <person name="He S."/>
            <person name="Zhang G."/>
        </authorList>
    </citation>
    <scope>NUCLEOTIDE SEQUENCE</scope>
    <source>
        <strain evidence="14">Pddl_001</strain>
    </source>
</reference>
<evidence type="ECO:0000313" key="14">
    <source>
        <dbReference type="EMBL" id="MBN3278187.1"/>
    </source>
</evidence>
<evidence type="ECO:0000256" key="8">
    <source>
        <dbReference type="ARBA" id="ARBA00023212"/>
    </source>
</evidence>
<evidence type="ECO:0000256" key="2">
    <source>
        <dbReference type="ARBA" id="ARBA00004611"/>
    </source>
</evidence>
<evidence type="ECO:0000256" key="1">
    <source>
        <dbReference type="ARBA" id="ARBA00003029"/>
    </source>
</evidence>
<organism evidence="14 15">
    <name type="scientific">Polyodon spathula</name>
    <name type="common">North American paddlefish</name>
    <name type="synonym">Squalus spathula</name>
    <dbReference type="NCBI Taxonomy" id="7913"/>
    <lineage>
        <taxon>Eukaryota</taxon>
        <taxon>Metazoa</taxon>
        <taxon>Chordata</taxon>
        <taxon>Craniata</taxon>
        <taxon>Vertebrata</taxon>
        <taxon>Euteleostomi</taxon>
        <taxon>Actinopterygii</taxon>
        <taxon>Chondrostei</taxon>
        <taxon>Acipenseriformes</taxon>
        <taxon>Polyodontidae</taxon>
        <taxon>Polyodon</taxon>
    </lineage>
</organism>
<keyword evidence="9" id="KW-0966">Cell projection</keyword>